<evidence type="ECO:0000313" key="7">
    <source>
        <dbReference type="Proteomes" id="UP000694920"/>
    </source>
</evidence>
<organism evidence="7 10">
    <name type="scientific">Cephus cinctus</name>
    <name type="common">Wheat stem sawfly</name>
    <dbReference type="NCBI Taxonomy" id="211228"/>
    <lineage>
        <taxon>Eukaryota</taxon>
        <taxon>Metazoa</taxon>
        <taxon>Ecdysozoa</taxon>
        <taxon>Arthropoda</taxon>
        <taxon>Hexapoda</taxon>
        <taxon>Insecta</taxon>
        <taxon>Pterygota</taxon>
        <taxon>Neoptera</taxon>
        <taxon>Endopterygota</taxon>
        <taxon>Hymenoptera</taxon>
        <taxon>Cephoidea</taxon>
        <taxon>Cephidae</taxon>
        <taxon>Cephus</taxon>
    </lineage>
</organism>
<feature type="transmembrane region" description="Helical" evidence="6">
    <location>
        <begin position="155"/>
        <end position="174"/>
    </location>
</feature>
<keyword evidence="7" id="KW-1185">Reference proteome</keyword>
<name>A0AAJ7W6F8_CEPCN</name>
<dbReference type="SUPFAM" id="SSF103473">
    <property type="entry name" value="MFS general substrate transporter"/>
    <property type="match status" value="1"/>
</dbReference>
<evidence type="ECO:0000313" key="10">
    <source>
        <dbReference type="RefSeq" id="XP_024945607.1"/>
    </source>
</evidence>
<dbReference type="GO" id="GO:0015459">
    <property type="term" value="F:potassium channel regulator activity"/>
    <property type="evidence" value="ECO:0007669"/>
    <property type="project" value="TreeGrafter"/>
</dbReference>
<dbReference type="Pfam" id="PF05978">
    <property type="entry name" value="UNC-93"/>
    <property type="match status" value="1"/>
</dbReference>
<dbReference type="InterPro" id="IPR051951">
    <property type="entry name" value="UNC-93_regulatory"/>
</dbReference>
<dbReference type="PANTHER" id="PTHR19444">
    <property type="entry name" value="UNC-93 RELATED"/>
    <property type="match status" value="1"/>
</dbReference>
<dbReference type="GO" id="GO:0043266">
    <property type="term" value="P:regulation of potassium ion transport"/>
    <property type="evidence" value="ECO:0007669"/>
    <property type="project" value="TreeGrafter"/>
</dbReference>
<feature type="transmembrane region" description="Helical" evidence="6">
    <location>
        <begin position="343"/>
        <end position="365"/>
    </location>
</feature>
<evidence type="ECO:0000256" key="2">
    <source>
        <dbReference type="ARBA" id="ARBA00009172"/>
    </source>
</evidence>
<evidence type="ECO:0000313" key="9">
    <source>
        <dbReference type="RefSeq" id="XP_015605267.1"/>
    </source>
</evidence>
<feature type="transmembrane region" description="Helical" evidence="6">
    <location>
        <begin position="434"/>
        <end position="453"/>
    </location>
</feature>
<evidence type="ECO:0000256" key="6">
    <source>
        <dbReference type="SAM" id="Phobius"/>
    </source>
</evidence>
<reference evidence="8 9" key="1">
    <citation type="submission" date="2025-04" db="UniProtKB">
        <authorList>
            <consortium name="RefSeq"/>
        </authorList>
    </citation>
    <scope>IDENTIFICATION</scope>
</reference>
<evidence type="ECO:0000256" key="1">
    <source>
        <dbReference type="ARBA" id="ARBA00004141"/>
    </source>
</evidence>
<keyword evidence="3 6" id="KW-0812">Transmembrane</keyword>
<comment type="similarity">
    <text evidence="2">Belongs to the unc-93 family.</text>
</comment>
<accession>A0AAJ7W6F8</accession>
<dbReference type="RefSeq" id="XP_024945607.1">
    <property type="nucleotide sequence ID" value="XM_025089839.1"/>
</dbReference>
<dbReference type="RefSeq" id="XP_015605267.1">
    <property type="nucleotide sequence ID" value="XM_015749781.2"/>
</dbReference>
<dbReference type="GO" id="GO:0005886">
    <property type="term" value="C:plasma membrane"/>
    <property type="evidence" value="ECO:0007669"/>
    <property type="project" value="TreeGrafter"/>
</dbReference>
<feature type="transmembrane region" description="Helical" evidence="6">
    <location>
        <begin position="372"/>
        <end position="391"/>
    </location>
</feature>
<dbReference type="InterPro" id="IPR036259">
    <property type="entry name" value="MFS_trans_sf"/>
</dbReference>
<sequence>MTDIEGTKKLSSQDGRGCTSGLNEKWRIVLNVTILSGAFMVQFTAYEGTANLQSSINAGLGQISLAAIYGSVILSSVFVPVVAIKYLGCKWTMALSLITYMPYIAAQFHPTAYTLIPAAVAVGLGGAPLWCAKCTYLTVVAEAYSNLTGIPVDVIVVRFFGIFFMFFQCAQIWGNLISSLVLSRGTSSGNSSTVGAVGGICGINFCPEHATKETLPAPSIEKINMIAFIYLGCMICSVLIVALFVDSTAKYDKDRRGSGTGLTGFRLLSVVLKLLSQRNQILILPITIWLGMTHVLLAADFTSAYVTCAWGVSKVGYVMICYGVFNAFSAITMGWLTKITGKLVVVGGATVIHLGLFAFLLNWIPRGRENELYILLLVTGLWGVADGGWYVQINAMYGILFPEQKEAAYSNLRIWKSLGYVIAYLYSAQLCTQVKIYIAGSLLVLGTAGLVIAERSVARKKKG</sequence>
<evidence type="ECO:0000256" key="3">
    <source>
        <dbReference type="ARBA" id="ARBA00022692"/>
    </source>
</evidence>
<keyword evidence="4 6" id="KW-1133">Transmembrane helix</keyword>
<dbReference type="GO" id="GO:0006937">
    <property type="term" value="P:regulation of muscle contraction"/>
    <property type="evidence" value="ECO:0007669"/>
    <property type="project" value="TreeGrafter"/>
</dbReference>
<dbReference type="InterPro" id="IPR010291">
    <property type="entry name" value="Ion_channel_UNC-93"/>
</dbReference>
<keyword evidence="5 6" id="KW-0472">Membrane</keyword>
<feature type="transmembrane region" description="Helical" evidence="6">
    <location>
        <begin position="28"/>
        <end position="46"/>
    </location>
</feature>
<evidence type="ECO:0000256" key="5">
    <source>
        <dbReference type="ARBA" id="ARBA00023136"/>
    </source>
</evidence>
<evidence type="ECO:0000256" key="4">
    <source>
        <dbReference type="ARBA" id="ARBA00022989"/>
    </source>
</evidence>
<evidence type="ECO:0000313" key="8">
    <source>
        <dbReference type="RefSeq" id="XP_015605266.1"/>
    </source>
</evidence>
<dbReference type="GeneID" id="107272538"/>
<dbReference type="PANTHER" id="PTHR19444:SF50">
    <property type="match status" value="1"/>
</dbReference>
<dbReference type="KEGG" id="ccin:107272538"/>
<dbReference type="AlphaFoldDB" id="A0AAJ7W6F8"/>
<dbReference type="GO" id="GO:0055120">
    <property type="term" value="C:striated muscle dense body"/>
    <property type="evidence" value="ECO:0007669"/>
    <property type="project" value="TreeGrafter"/>
</dbReference>
<feature type="transmembrane region" description="Helical" evidence="6">
    <location>
        <begin position="315"/>
        <end position="337"/>
    </location>
</feature>
<protein>
    <submittedName>
        <fullName evidence="8 9">UNC93-like protein isoform X1</fullName>
    </submittedName>
</protein>
<gene>
    <name evidence="8 9 10" type="primary">LOC107272538</name>
</gene>
<proteinExistence type="inferred from homology"/>
<feature type="transmembrane region" description="Helical" evidence="6">
    <location>
        <begin position="225"/>
        <end position="245"/>
    </location>
</feature>
<dbReference type="RefSeq" id="XP_015605266.1">
    <property type="nucleotide sequence ID" value="XM_015749780.2"/>
</dbReference>
<feature type="transmembrane region" description="Helical" evidence="6">
    <location>
        <begin position="281"/>
        <end position="303"/>
    </location>
</feature>
<comment type="subcellular location">
    <subcellularLocation>
        <location evidence="1">Membrane</location>
        <topology evidence="1">Multi-pass membrane protein</topology>
    </subcellularLocation>
</comment>
<dbReference type="Proteomes" id="UP000694920">
    <property type="component" value="Unplaced"/>
</dbReference>
<feature type="transmembrane region" description="Helical" evidence="6">
    <location>
        <begin position="66"/>
        <end position="87"/>
    </location>
</feature>